<evidence type="ECO:0000313" key="3">
    <source>
        <dbReference type="Proteomes" id="UP000626109"/>
    </source>
</evidence>
<dbReference type="Proteomes" id="UP000626109">
    <property type="component" value="Unassembled WGS sequence"/>
</dbReference>
<evidence type="ECO:0000259" key="1">
    <source>
        <dbReference type="PROSITE" id="PS50011"/>
    </source>
</evidence>
<dbReference type="PROSITE" id="PS50011">
    <property type="entry name" value="PROTEIN_KINASE_DOM"/>
    <property type="match status" value="1"/>
</dbReference>
<proteinExistence type="predicted"/>
<dbReference type="GO" id="GO:0005524">
    <property type="term" value="F:ATP binding"/>
    <property type="evidence" value="ECO:0007669"/>
    <property type="project" value="InterPro"/>
</dbReference>
<comment type="caution">
    <text evidence="2">The sequence shown here is derived from an EMBL/GenBank/DDBJ whole genome shotgun (WGS) entry which is preliminary data.</text>
</comment>
<dbReference type="GO" id="GO:0004672">
    <property type="term" value="F:protein kinase activity"/>
    <property type="evidence" value="ECO:0007669"/>
    <property type="project" value="InterPro"/>
</dbReference>
<name>A0A813H4C1_POLGL</name>
<dbReference type="PROSITE" id="PS00108">
    <property type="entry name" value="PROTEIN_KINASE_ST"/>
    <property type="match status" value="1"/>
</dbReference>
<dbReference type="Pfam" id="PF00069">
    <property type="entry name" value="Pkinase"/>
    <property type="match status" value="1"/>
</dbReference>
<evidence type="ECO:0000313" key="2">
    <source>
        <dbReference type="EMBL" id="CAE8632501.1"/>
    </source>
</evidence>
<feature type="non-terminal residue" evidence="2">
    <location>
        <position position="1"/>
    </location>
</feature>
<sequence>AKQWSLVFDYFGSGDLYDRVVEGRRMTEPDAMPILQNILGALLFLQGREIFHRDVKPENLLVAALGNVVLTDFGISCSIHSSVEMASSTGTVGYASPEMLEGTSTSFDGDAFGAGVVLYFMLSRSTPFLAPTLKIMAEKTKEGKVNMSYACFDHISKDCTRLILGLIQKDVKERLKVKDAISIRCVDAFMVPRTEAVLPSMDRVRKERTSGCPVSASAGHGG</sequence>
<organism evidence="2 3">
    <name type="scientific">Polarella glacialis</name>
    <name type="common">Dinoflagellate</name>
    <dbReference type="NCBI Taxonomy" id="89957"/>
    <lineage>
        <taxon>Eukaryota</taxon>
        <taxon>Sar</taxon>
        <taxon>Alveolata</taxon>
        <taxon>Dinophyceae</taxon>
        <taxon>Suessiales</taxon>
        <taxon>Suessiaceae</taxon>
        <taxon>Polarella</taxon>
    </lineage>
</organism>
<dbReference type="InterPro" id="IPR000719">
    <property type="entry name" value="Prot_kinase_dom"/>
</dbReference>
<feature type="domain" description="Protein kinase" evidence="1">
    <location>
        <begin position="1"/>
        <end position="190"/>
    </location>
</feature>
<protein>
    <recommendedName>
        <fullName evidence="1">Protein kinase domain-containing protein</fullName>
    </recommendedName>
</protein>
<feature type="non-terminal residue" evidence="2">
    <location>
        <position position="222"/>
    </location>
</feature>
<dbReference type="SMART" id="SM00220">
    <property type="entry name" value="S_TKc"/>
    <property type="match status" value="1"/>
</dbReference>
<dbReference type="Gene3D" id="1.10.510.10">
    <property type="entry name" value="Transferase(Phosphotransferase) domain 1"/>
    <property type="match status" value="1"/>
</dbReference>
<dbReference type="PANTHER" id="PTHR24347">
    <property type="entry name" value="SERINE/THREONINE-PROTEIN KINASE"/>
    <property type="match status" value="1"/>
</dbReference>
<dbReference type="SUPFAM" id="SSF56112">
    <property type="entry name" value="Protein kinase-like (PK-like)"/>
    <property type="match status" value="1"/>
</dbReference>
<gene>
    <name evidence="2" type="ORF">PGLA2088_LOCUS1215</name>
</gene>
<dbReference type="AlphaFoldDB" id="A0A813H4C1"/>
<accession>A0A813H4C1</accession>
<dbReference type="InterPro" id="IPR011009">
    <property type="entry name" value="Kinase-like_dom_sf"/>
</dbReference>
<dbReference type="InterPro" id="IPR008271">
    <property type="entry name" value="Ser/Thr_kinase_AS"/>
</dbReference>
<reference evidence="2" key="1">
    <citation type="submission" date="2021-02" db="EMBL/GenBank/DDBJ databases">
        <authorList>
            <person name="Dougan E. K."/>
            <person name="Rhodes N."/>
            <person name="Thang M."/>
            <person name="Chan C."/>
        </authorList>
    </citation>
    <scope>NUCLEOTIDE SEQUENCE</scope>
</reference>
<dbReference type="EMBL" id="CAJNNW010000924">
    <property type="protein sequence ID" value="CAE8632501.1"/>
    <property type="molecule type" value="Genomic_DNA"/>
</dbReference>